<dbReference type="AlphaFoldDB" id="A0A5C8HYJ5"/>
<proteinExistence type="inferred from homology"/>
<dbReference type="SUPFAM" id="SSF56281">
    <property type="entry name" value="Metallo-hydrolase/oxidoreductase"/>
    <property type="match status" value="1"/>
</dbReference>
<evidence type="ECO:0000256" key="4">
    <source>
        <dbReference type="ARBA" id="ARBA00022801"/>
    </source>
</evidence>
<reference evidence="7 8" key="1">
    <citation type="submission" date="2019-08" db="EMBL/GenBank/DDBJ databases">
        <authorList>
            <person name="Dong K."/>
        </authorList>
    </citation>
    <scope>NUCLEOTIDE SEQUENCE [LARGE SCALE GENOMIC DNA]</scope>
    <source>
        <strain evidence="7 8">JCM14558</strain>
    </source>
</reference>
<keyword evidence="4" id="KW-0378">Hydrolase</keyword>
<comment type="caution">
    <text evidence="7">The sequence shown here is derived from an EMBL/GenBank/DDBJ whole genome shotgun (WGS) entry which is preliminary data.</text>
</comment>
<keyword evidence="5" id="KW-0862">Zinc</keyword>
<dbReference type="GO" id="GO:0016787">
    <property type="term" value="F:hydrolase activity"/>
    <property type="evidence" value="ECO:0007669"/>
    <property type="project" value="UniProtKB-KW"/>
</dbReference>
<name>A0A5C8HYJ5_9MICO</name>
<dbReference type="PANTHER" id="PTHR42978">
    <property type="entry name" value="QUORUM-QUENCHING LACTONASE YTNP-RELATED-RELATED"/>
    <property type="match status" value="1"/>
</dbReference>
<evidence type="ECO:0000256" key="1">
    <source>
        <dbReference type="ARBA" id="ARBA00001947"/>
    </source>
</evidence>
<dbReference type="Pfam" id="PF00753">
    <property type="entry name" value="Lactamase_B"/>
    <property type="match status" value="1"/>
</dbReference>
<dbReference type="OrthoDB" id="3196337at2"/>
<dbReference type="PANTHER" id="PTHR42978:SF2">
    <property type="entry name" value="102 KBASES UNSTABLE REGION: FROM 1 TO 119443"/>
    <property type="match status" value="1"/>
</dbReference>
<dbReference type="InterPro" id="IPR001279">
    <property type="entry name" value="Metallo-B-lactamas"/>
</dbReference>
<dbReference type="Gene3D" id="3.60.15.10">
    <property type="entry name" value="Ribonuclease Z/Hydroxyacylglutathione hydrolase-like"/>
    <property type="match status" value="1"/>
</dbReference>
<dbReference type="CDD" id="cd07729">
    <property type="entry name" value="AHL_lactonase_MBL-fold"/>
    <property type="match status" value="1"/>
</dbReference>
<feature type="domain" description="Metallo-beta-lactamase" evidence="6">
    <location>
        <begin position="61"/>
        <end position="272"/>
    </location>
</feature>
<comment type="cofactor">
    <cofactor evidence="1">
        <name>Zn(2+)</name>
        <dbReference type="ChEBI" id="CHEBI:29105"/>
    </cofactor>
</comment>
<protein>
    <submittedName>
        <fullName evidence="7">N-acyl homoserine lactonase family protein</fullName>
    </submittedName>
</protein>
<accession>A0A5C8HYJ5</accession>
<evidence type="ECO:0000256" key="2">
    <source>
        <dbReference type="ARBA" id="ARBA00007749"/>
    </source>
</evidence>
<dbReference type="InterPro" id="IPR036866">
    <property type="entry name" value="RibonucZ/Hydroxyglut_hydro"/>
</dbReference>
<sequence length="287" mass="31158">MAGGPTWHRRCDVTATPWADAAPLRLGGRPRRLVPFVVGYEPIPEGVSVAGGSFFRFLLEPVTAAAVVFDEGWVLVDGGFDPARIRDRDRRVASFDYENYTPLVPAGDPLVEQVADAGLDWSDLAAAAITHVHFDHTGAARLLAPDQPLLLQEREWEHVHTVDDARAGFLFVDDVVRDGLSVVTLDGDTELAPGLQAIDTSGHTPGHQSFVIELGERTVVLAGDAADLRRNVTDCVRCGSTVGEGGDERADAAIRRLHDLDARDGVEVWPAHDPNWGPWREVIADRA</sequence>
<keyword evidence="3" id="KW-0479">Metal-binding</keyword>
<evidence type="ECO:0000259" key="6">
    <source>
        <dbReference type="SMART" id="SM00849"/>
    </source>
</evidence>
<dbReference type="GO" id="GO:0046872">
    <property type="term" value="F:metal ion binding"/>
    <property type="evidence" value="ECO:0007669"/>
    <property type="project" value="UniProtKB-KW"/>
</dbReference>
<dbReference type="EMBL" id="VRSV01000002">
    <property type="protein sequence ID" value="TXK10091.1"/>
    <property type="molecule type" value="Genomic_DNA"/>
</dbReference>
<gene>
    <name evidence="7" type="ORF">FVP77_14610</name>
</gene>
<evidence type="ECO:0000313" key="8">
    <source>
        <dbReference type="Proteomes" id="UP000321034"/>
    </source>
</evidence>
<dbReference type="InterPro" id="IPR051013">
    <property type="entry name" value="MBL_superfamily_lactonases"/>
</dbReference>
<dbReference type="SMART" id="SM00849">
    <property type="entry name" value="Lactamase_B"/>
    <property type="match status" value="1"/>
</dbReference>
<keyword evidence="8" id="KW-1185">Reference proteome</keyword>
<evidence type="ECO:0000313" key="7">
    <source>
        <dbReference type="EMBL" id="TXK10091.1"/>
    </source>
</evidence>
<evidence type="ECO:0000256" key="5">
    <source>
        <dbReference type="ARBA" id="ARBA00022833"/>
    </source>
</evidence>
<evidence type="ECO:0000256" key="3">
    <source>
        <dbReference type="ARBA" id="ARBA00022723"/>
    </source>
</evidence>
<dbReference type="Proteomes" id="UP000321034">
    <property type="component" value="Unassembled WGS sequence"/>
</dbReference>
<comment type="similarity">
    <text evidence="2">Belongs to the metallo-beta-lactamase superfamily.</text>
</comment>
<organism evidence="7 8">
    <name type="scientific">Microbacterium hatanonis</name>
    <dbReference type="NCBI Taxonomy" id="404366"/>
    <lineage>
        <taxon>Bacteria</taxon>
        <taxon>Bacillati</taxon>
        <taxon>Actinomycetota</taxon>
        <taxon>Actinomycetes</taxon>
        <taxon>Micrococcales</taxon>
        <taxon>Microbacteriaceae</taxon>
        <taxon>Microbacterium</taxon>
    </lineage>
</organism>